<dbReference type="PROSITE" id="PS50914">
    <property type="entry name" value="BON"/>
    <property type="match status" value="2"/>
</dbReference>
<evidence type="ECO:0000313" key="4">
    <source>
        <dbReference type="EMBL" id="EAP73032.1"/>
    </source>
</evidence>
<dbReference type="EMBL" id="AAKL01000020">
    <property type="protein sequence ID" value="EAP73032.1"/>
    <property type="molecule type" value="Genomic_DNA"/>
</dbReference>
<dbReference type="Pfam" id="PF04972">
    <property type="entry name" value="BON"/>
    <property type="match status" value="2"/>
</dbReference>
<dbReference type="InterPro" id="IPR014004">
    <property type="entry name" value="Transpt-assoc_nodulatn_dom_bac"/>
</dbReference>
<dbReference type="PANTHER" id="PTHR34606">
    <property type="entry name" value="BON DOMAIN-CONTAINING PROTEIN"/>
    <property type="match status" value="1"/>
</dbReference>
<comment type="caution">
    <text evidence="4">The sequence shown here is derived from an EMBL/GenBank/DDBJ whole genome shotgun (WGS) entry which is preliminary data.</text>
</comment>
<feature type="compositionally biased region" description="Polar residues" evidence="2">
    <location>
        <begin position="39"/>
        <end position="48"/>
    </location>
</feature>
<gene>
    <name evidence="4" type="ORF">RRSL_02817</name>
</gene>
<organism evidence="4 5">
    <name type="scientific">Ralstonia solanacearum (strain UW551)</name>
    <dbReference type="NCBI Taxonomy" id="342110"/>
    <lineage>
        <taxon>Bacteria</taxon>
        <taxon>Pseudomonadati</taxon>
        <taxon>Pseudomonadota</taxon>
        <taxon>Betaproteobacteria</taxon>
        <taxon>Burkholderiales</taxon>
        <taxon>Burkholderiaceae</taxon>
        <taxon>Ralstonia</taxon>
        <taxon>Ralstonia solanacearum species complex</taxon>
    </lineage>
</organism>
<feature type="region of interest" description="Disordered" evidence="2">
    <location>
        <begin position="1"/>
        <end position="56"/>
    </location>
</feature>
<evidence type="ECO:0000256" key="2">
    <source>
        <dbReference type="SAM" id="MobiDB-lite"/>
    </source>
</evidence>
<accession>A0AB33VG29</accession>
<proteinExistence type="predicted"/>
<dbReference type="AlphaFoldDB" id="A0AB33VG29"/>
<feature type="domain" description="BON" evidence="3">
    <location>
        <begin position="187"/>
        <end position="257"/>
    </location>
</feature>
<dbReference type="Proteomes" id="UP000005933">
    <property type="component" value="Unassembled WGS sequence"/>
</dbReference>
<evidence type="ECO:0000256" key="1">
    <source>
        <dbReference type="ARBA" id="ARBA00022729"/>
    </source>
</evidence>
<reference evidence="4 5" key="1">
    <citation type="journal article" date="2006" name="Mol. Plant Microbe Interact.">
        <title>Identification of open reading frames unique to a select agent: Ralstonia solanacearum race 3 biovar 2.</title>
        <authorList>
            <person name="Gabriel D.W."/>
            <person name="Allen C."/>
            <person name="Schell M."/>
            <person name="Denny T.P."/>
            <person name="Greenberg J.T."/>
            <person name="Duan Y.P."/>
            <person name="Flores-Cruz Z."/>
            <person name="Huang Q."/>
            <person name="Clifford J.M."/>
            <person name="Presting G."/>
            <person name="Gonzalez E.T."/>
            <person name="Reddy J."/>
            <person name="Elphinstone J."/>
            <person name="Swanson J."/>
            <person name="Yao J."/>
            <person name="Mulholland V."/>
            <person name="Liu L."/>
            <person name="Farmerie W."/>
            <person name="Patnaikuni M."/>
            <person name="Balogh B."/>
            <person name="Norman D."/>
            <person name="Alvarez A."/>
            <person name="Castillo J.A."/>
            <person name="Jones J."/>
            <person name="Saddler G."/>
            <person name="Walunas T."/>
            <person name="Zhukov A."/>
            <person name="Mikhailova N."/>
        </authorList>
    </citation>
    <scope>NUCLEOTIDE SEQUENCE [LARGE SCALE GENOMIC DNA]</scope>
    <source>
        <strain evidence="4 5">UW551</strain>
    </source>
</reference>
<dbReference type="Gene3D" id="3.40.1520.20">
    <property type="match status" value="1"/>
</dbReference>
<dbReference type="InterPro" id="IPR007055">
    <property type="entry name" value="BON_dom"/>
</dbReference>
<name>A0AB33VG29_RALSU</name>
<feature type="compositionally biased region" description="Polar residues" evidence="2">
    <location>
        <begin position="13"/>
        <end position="22"/>
    </location>
</feature>
<dbReference type="PANTHER" id="PTHR34606:SF4">
    <property type="entry name" value="OUTER MEMBRANE LIPOPROTEIN DOLP"/>
    <property type="match status" value="1"/>
</dbReference>
<evidence type="ECO:0000259" key="3">
    <source>
        <dbReference type="PROSITE" id="PS50914"/>
    </source>
</evidence>
<dbReference type="SMART" id="SM00749">
    <property type="entry name" value="BON"/>
    <property type="match status" value="2"/>
</dbReference>
<feature type="domain" description="BON" evidence="3">
    <location>
        <begin position="112"/>
        <end position="178"/>
    </location>
</feature>
<feature type="region of interest" description="Disordered" evidence="2">
    <location>
        <begin position="260"/>
        <end position="326"/>
    </location>
</feature>
<keyword evidence="1" id="KW-0732">Signal</keyword>
<evidence type="ECO:0000313" key="5">
    <source>
        <dbReference type="Proteomes" id="UP000005933"/>
    </source>
</evidence>
<dbReference type="InterPro" id="IPR051686">
    <property type="entry name" value="Lipoprotein_DolP"/>
</dbReference>
<feature type="compositionally biased region" description="Low complexity" evidence="2">
    <location>
        <begin position="263"/>
        <end position="302"/>
    </location>
</feature>
<sequence length="326" mass="33784">MPAVPARCRPAASMSSPSTARASNGCAMPSVPKHEPDASDSSDFSNPSGLHKDSMKLPLPTSARLKRAVVLAALAGITATQLTACFPLFAGAVAGGVALATDRRPTATQTIDRGLQMEAENSLIAHYNGLAHVNVTVYNRKVLLTGEARDEQVKQQIGQYAQKLENAREVVNEMTVGEFSSFGARTNDTYITTKVKAALAGTEGVPWNSIKVTTEAQAVYLLGVVTESEGNRATDAARTVGGVGKVVKVFDYVSEDERKRLDTNATSSNPSATSDASQATTPAPQGTPTATQAPAPVTSASPGQPGAGATVSPTTLPTLPPGKQLP</sequence>
<protein>
    <recommendedName>
        <fullName evidence="3">BON domain-containing protein</fullName>
    </recommendedName>
</protein>